<dbReference type="eggNOG" id="ENOG502T7KY">
    <property type="taxonomic scope" value="Eukaryota"/>
</dbReference>
<protein>
    <submittedName>
        <fullName evidence="2">Uncharacterized protein</fullName>
    </submittedName>
</protein>
<keyword evidence="3" id="KW-1185">Reference proteome</keyword>
<dbReference type="OMA" id="MIGIADY"/>
<dbReference type="EMBL" id="AGNL01003693">
    <property type="protein sequence ID" value="EJK74418.1"/>
    <property type="molecule type" value="Genomic_DNA"/>
</dbReference>
<evidence type="ECO:0000313" key="3">
    <source>
        <dbReference type="Proteomes" id="UP000266841"/>
    </source>
</evidence>
<reference evidence="2 3" key="1">
    <citation type="journal article" date="2012" name="Genome Biol.">
        <title>Genome and low-iron response of an oceanic diatom adapted to chronic iron limitation.</title>
        <authorList>
            <person name="Lommer M."/>
            <person name="Specht M."/>
            <person name="Roy A.S."/>
            <person name="Kraemer L."/>
            <person name="Andreson R."/>
            <person name="Gutowska M.A."/>
            <person name="Wolf J."/>
            <person name="Bergner S.V."/>
            <person name="Schilhabel M.B."/>
            <person name="Klostermeier U.C."/>
            <person name="Beiko R.G."/>
            <person name="Rosenstiel P."/>
            <person name="Hippler M."/>
            <person name="Laroche J."/>
        </authorList>
    </citation>
    <scope>NUCLEOTIDE SEQUENCE [LARGE SCALE GENOMIC DNA]</scope>
    <source>
        <strain evidence="2 3">CCMP1005</strain>
    </source>
</reference>
<dbReference type="InterPro" id="IPR053259">
    <property type="entry name" value="Golvesin-related_Golgi"/>
</dbReference>
<feature type="compositionally biased region" description="Basic and acidic residues" evidence="1">
    <location>
        <begin position="1"/>
        <end position="16"/>
    </location>
</feature>
<organism evidence="2 3">
    <name type="scientific">Thalassiosira oceanica</name>
    <name type="common">Marine diatom</name>
    <dbReference type="NCBI Taxonomy" id="159749"/>
    <lineage>
        <taxon>Eukaryota</taxon>
        <taxon>Sar</taxon>
        <taxon>Stramenopiles</taxon>
        <taxon>Ochrophyta</taxon>
        <taxon>Bacillariophyta</taxon>
        <taxon>Coscinodiscophyceae</taxon>
        <taxon>Thalassiosirophycidae</taxon>
        <taxon>Thalassiosirales</taxon>
        <taxon>Thalassiosiraceae</taxon>
        <taxon>Thalassiosira</taxon>
    </lineage>
</organism>
<dbReference type="Proteomes" id="UP000266841">
    <property type="component" value="Unassembled WGS sequence"/>
</dbReference>
<feature type="non-terminal residue" evidence="2">
    <location>
        <position position="1"/>
    </location>
</feature>
<feature type="region of interest" description="Disordered" evidence="1">
    <location>
        <begin position="1"/>
        <end position="22"/>
    </location>
</feature>
<gene>
    <name evidence="2" type="ORF">THAOC_03905</name>
</gene>
<comment type="caution">
    <text evidence="2">The sequence shown here is derived from an EMBL/GenBank/DDBJ whole genome shotgun (WGS) entry which is preliminary data.</text>
</comment>
<dbReference type="OrthoDB" id="10512159at2759"/>
<evidence type="ECO:0000256" key="1">
    <source>
        <dbReference type="SAM" id="MobiDB-lite"/>
    </source>
</evidence>
<proteinExistence type="predicted"/>
<name>K0T6J1_THAOC</name>
<dbReference type="PANTHER" id="PTHR32301">
    <property type="entry name" value="COUNTIN RECEPTOR CNR3-RELATED"/>
    <property type="match status" value="1"/>
</dbReference>
<accession>K0T6J1</accession>
<dbReference type="PANTHER" id="PTHR32301:SF6">
    <property type="entry name" value="GOLVESIN-RELATED"/>
    <property type="match status" value="1"/>
</dbReference>
<evidence type="ECO:0000313" key="2">
    <source>
        <dbReference type="EMBL" id="EJK74418.1"/>
    </source>
</evidence>
<dbReference type="AlphaFoldDB" id="K0T6J1"/>
<sequence>FRLIDGRETGSSEEHRARAHPSQPFFVTINDDTGEVLEVIESDSAQHPLSNLADIRTPRDARNEEFFYFVAPYAQGSLVRNLLSHCFGLRRAEKRQDPESLDVIEGALNLNLYSRQGLINAKELDLVGRSLVDLYDTSYFYEGIQLFSPEHRARGFFMMEHPIHSAEKLFLAAKARGAIKANMKFVSYPNSTNYVDNFYVRSLTNALRGELTHEHLLVAKGIIARKFMIGIADYLAESMKRLRVYYNLKETSENCVTLNLNEAQEREEPYKTKRGSDGWNAVALVNRFDVSLLNYV</sequence>